<comment type="caution">
    <text evidence="3">The sequence shown here is derived from an EMBL/GenBank/DDBJ whole genome shotgun (WGS) entry which is preliminary data.</text>
</comment>
<organism evidence="3 4">
    <name type="scientific">Bacillus mesophilus</name>
    <dbReference type="NCBI Taxonomy" id="1808955"/>
    <lineage>
        <taxon>Bacteria</taxon>
        <taxon>Bacillati</taxon>
        <taxon>Bacillota</taxon>
        <taxon>Bacilli</taxon>
        <taxon>Bacillales</taxon>
        <taxon>Bacillaceae</taxon>
        <taxon>Bacillus</taxon>
    </lineage>
</organism>
<evidence type="ECO:0000313" key="4">
    <source>
        <dbReference type="Proteomes" id="UP000481043"/>
    </source>
</evidence>
<accession>A0A6M0Q205</accession>
<dbReference type="PANTHER" id="PTHR30401:SF0">
    <property type="entry name" value="TRNA 2-SELENOURIDINE SYNTHASE"/>
    <property type="match status" value="1"/>
</dbReference>
<dbReference type="SUPFAM" id="SSF52821">
    <property type="entry name" value="Rhodanese/Cell cycle control phosphatase"/>
    <property type="match status" value="1"/>
</dbReference>
<proteinExistence type="predicted"/>
<dbReference type="PANTHER" id="PTHR30401">
    <property type="entry name" value="TRNA 2-SELENOURIDINE SYNTHASE"/>
    <property type="match status" value="1"/>
</dbReference>
<dbReference type="InterPro" id="IPR036873">
    <property type="entry name" value="Rhodanese-like_dom_sf"/>
</dbReference>
<protein>
    <submittedName>
        <fullName evidence="3">tRNA 2-selenouridine(34) synthase MnmH</fullName>
    </submittedName>
</protein>
<dbReference type="SMART" id="SM00450">
    <property type="entry name" value="RHOD"/>
    <property type="match status" value="1"/>
</dbReference>
<gene>
    <name evidence="3" type="primary">mnmH</name>
    <name evidence="3" type="ORF">G4D63_00135</name>
</gene>
<dbReference type="InterPro" id="IPR001307">
    <property type="entry name" value="Thiosulphate_STrfase_CS"/>
</dbReference>
<sequence length="355" mass="41003">MEQKLIVPKISIDRVLEDSFQLIDVRSPSEYKEFHIPGAISLPIFTDEERAKVGTIYKQEGNEFAKDIGVELLSKKLPALFKQIKELSHNVESKPLVVYCWRGGMRSKSIVTMMSSLDISILQLEGGIRSYRKLIIEELAAHSSSKQYIVLEGLTGTKKTDILTELEKLDYPVINIEELASHRGSIFGQIGLKPRSQKEFESLLYHRLMELKNSPYYIIEAESKRLGSILLPDFLLQGKERGERIHINLDLQSRAKTICETYHYEQHKIEFEDAINRLERHFSSEVNQSLKDLLQQQDIESVVAILLKEYYDPKYEYTSQKYTTRVHTLEIHSLQDGVNKVSQKIDELVKSYSHV</sequence>
<dbReference type="NCBIfam" id="TIGR03167">
    <property type="entry name" value="tRNA_sel_U_synt"/>
    <property type="match status" value="1"/>
</dbReference>
<evidence type="ECO:0000256" key="1">
    <source>
        <dbReference type="ARBA" id="ARBA00023266"/>
    </source>
</evidence>
<dbReference type="Pfam" id="PF00581">
    <property type="entry name" value="Rhodanese"/>
    <property type="match status" value="1"/>
</dbReference>
<reference evidence="3 4" key="1">
    <citation type="submission" date="2020-02" db="EMBL/GenBank/DDBJ databases">
        <title>Bacillus aquiflavi sp. nov., isolated from yellow water of strong flavor Chinese baijiu in Yibin region of China.</title>
        <authorList>
            <person name="Xie J."/>
        </authorList>
    </citation>
    <scope>NUCLEOTIDE SEQUENCE [LARGE SCALE GENOMIC DNA]</scope>
    <source>
        <strain evidence="3 4">SA4</strain>
    </source>
</reference>
<dbReference type="GO" id="GO:0004792">
    <property type="term" value="F:thiosulfate-cyanide sulfurtransferase activity"/>
    <property type="evidence" value="ECO:0007669"/>
    <property type="project" value="InterPro"/>
</dbReference>
<name>A0A6M0Q205_9BACI</name>
<dbReference type="GO" id="GO:0043828">
    <property type="term" value="F:tRNA 2-selenouridine synthase activity"/>
    <property type="evidence" value="ECO:0007669"/>
    <property type="project" value="InterPro"/>
</dbReference>
<dbReference type="Gene3D" id="3.40.250.10">
    <property type="entry name" value="Rhodanese-like domain"/>
    <property type="match status" value="1"/>
</dbReference>
<evidence type="ECO:0000259" key="2">
    <source>
        <dbReference type="PROSITE" id="PS50206"/>
    </source>
</evidence>
<dbReference type="Pfam" id="PF26341">
    <property type="entry name" value="AAA_SelU"/>
    <property type="match status" value="1"/>
</dbReference>
<feature type="domain" description="Rhodanese" evidence="2">
    <location>
        <begin position="16"/>
        <end position="140"/>
    </location>
</feature>
<dbReference type="InterPro" id="IPR017582">
    <property type="entry name" value="SelU"/>
</dbReference>
<dbReference type="GO" id="GO:0002098">
    <property type="term" value="P:tRNA wobble uridine modification"/>
    <property type="evidence" value="ECO:0007669"/>
    <property type="project" value="InterPro"/>
</dbReference>
<dbReference type="Proteomes" id="UP000481043">
    <property type="component" value="Unassembled WGS sequence"/>
</dbReference>
<dbReference type="EMBL" id="JAAIWM010000001">
    <property type="protein sequence ID" value="NEY70133.1"/>
    <property type="molecule type" value="Genomic_DNA"/>
</dbReference>
<dbReference type="InterPro" id="IPR058840">
    <property type="entry name" value="AAA_SelU"/>
</dbReference>
<keyword evidence="4" id="KW-1185">Reference proteome</keyword>
<dbReference type="PROSITE" id="PS00380">
    <property type="entry name" value="RHODANESE_1"/>
    <property type="match status" value="1"/>
</dbReference>
<evidence type="ECO:0000313" key="3">
    <source>
        <dbReference type="EMBL" id="NEY70133.1"/>
    </source>
</evidence>
<dbReference type="PROSITE" id="PS50206">
    <property type="entry name" value="RHODANESE_3"/>
    <property type="match status" value="1"/>
</dbReference>
<dbReference type="AlphaFoldDB" id="A0A6M0Q205"/>
<dbReference type="InterPro" id="IPR001763">
    <property type="entry name" value="Rhodanese-like_dom"/>
</dbReference>
<dbReference type="NCBIfam" id="NF008750">
    <property type="entry name" value="PRK11784.1-2"/>
    <property type="match status" value="1"/>
</dbReference>
<dbReference type="NCBIfam" id="NF008752">
    <property type="entry name" value="PRK11784.1-4"/>
    <property type="match status" value="1"/>
</dbReference>
<dbReference type="RefSeq" id="WP_163176480.1">
    <property type="nucleotide sequence ID" value="NZ_JAAIWM010000001.1"/>
</dbReference>
<keyword evidence="1" id="KW-0711">Selenium</keyword>